<proteinExistence type="predicted"/>
<sequence>MWTFWGSGFGWGSGGLSFDAAWHEFLPDMTGPNPDFEVEEVLKLKSLKLSINFSAGGEQAARNEVEAQYRFLGKSLDESKLPKFQSLVYLIEDRISLCVYLSDNELTELVNNFKAFGALSGPKHYWGRLRSQVIAGSLSIGVQPEEKRSFLEGKIPGIIPWDAPRISFVSGTDLPAASDKGSTLTAMRQQF</sequence>
<accession>A0A347UKQ8</accession>
<dbReference type="EMBL" id="CP032125">
    <property type="protein sequence ID" value="AXX99436.1"/>
    <property type="molecule type" value="Genomic_DNA"/>
</dbReference>
<reference evidence="1 2" key="1">
    <citation type="submission" date="2018-09" db="EMBL/GenBank/DDBJ databases">
        <title>Profundibacter amoris BAR1 gen. nov., sp. nov., a new member of the Roseobacter clade isolated at Lokis Castle Vent Field on the Arctic Mid-Oceanic Ridge.</title>
        <authorList>
            <person name="Le Moine Bauer S."/>
            <person name="Sjoeberg A.G."/>
            <person name="L'Haridon S."/>
            <person name="Stokke R."/>
            <person name="Roalkvam I."/>
            <person name="Steen I.H."/>
            <person name="Dahle H."/>
        </authorList>
    </citation>
    <scope>NUCLEOTIDE SEQUENCE [LARGE SCALE GENOMIC DNA]</scope>
    <source>
        <strain evidence="1 2">BAR1</strain>
    </source>
</reference>
<protein>
    <submittedName>
        <fullName evidence="1">Uncharacterized protein</fullName>
    </submittedName>
</protein>
<dbReference type="KEGG" id="pamo:BAR1_16755"/>
<keyword evidence="2" id="KW-1185">Reference proteome</keyword>
<dbReference type="AlphaFoldDB" id="A0A347UKQ8"/>
<gene>
    <name evidence="1" type="ORF">BAR1_16755</name>
</gene>
<organism evidence="1 2">
    <name type="scientific">Profundibacter amoris</name>
    <dbReference type="NCBI Taxonomy" id="2171755"/>
    <lineage>
        <taxon>Bacteria</taxon>
        <taxon>Pseudomonadati</taxon>
        <taxon>Pseudomonadota</taxon>
        <taxon>Alphaproteobacteria</taxon>
        <taxon>Rhodobacterales</taxon>
        <taxon>Paracoccaceae</taxon>
        <taxon>Profundibacter</taxon>
    </lineage>
</organism>
<evidence type="ECO:0000313" key="1">
    <source>
        <dbReference type="EMBL" id="AXX99436.1"/>
    </source>
</evidence>
<dbReference type="Proteomes" id="UP000261704">
    <property type="component" value="Chromosome"/>
</dbReference>
<name>A0A347UKQ8_9RHOB</name>
<evidence type="ECO:0000313" key="2">
    <source>
        <dbReference type="Proteomes" id="UP000261704"/>
    </source>
</evidence>